<dbReference type="Proteomes" id="UP000298663">
    <property type="component" value="Unassembled WGS sequence"/>
</dbReference>
<evidence type="ECO:0000256" key="1">
    <source>
        <dbReference type="SAM" id="MobiDB-lite"/>
    </source>
</evidence>
<evidence type="ECO:0000313" key="3">
    <source>
        <dbReference type="Proteomes" id="UP000298663"/>
    </source>
</evidence>
<feature type="region of interest" description="Disordered" evidence="1">
    <location>
        <begin position="150"/>
        <end position="170"/>
    </location>
</feature>
<organism evidence="2 3">
    <name type="scientific">Steinernema carpocapsae</name>
    <name type="common">Entomopathogenic nematode</name>
    <dbReference type="NCBI Taxonomy" id="34508"/>
    <lineage>
        <taxon>Eukaryota</taxon>
        <taxon>Metazoa</taxon>
        <taxon>Ecdysozoa</taxon>
        <taxon>Nematoda</taxon>
        <taxon>Chromadorea</taxon>
        <taxon>Rhabditida</taxon>
        <taxon>Tylenchina</taxon>
        <taxon>Panagrolaimomorpha</taxon>
        <taxon>Strongyloidoidea</taxon>
        <taxon>Steinernematidae</taxon>
        <taxon>Steinernema</taxon>
    </lineage>
</organism>
<evidence type="ECO:0000313" key="2">
    <source>
        <dbReference type="EMBL" id="TKR69741.1"/>
    </source>
</evidence>
<proteinExistence type="predicted"/>
<comment type="caution">
    <text evidence="2">The sequence shown here is derived from an EMBL/GenBank/DDBJ whole genome shotgun (WGS) entry which is preliminary data.</text>
</comment>
<keyword evidence="3" id="KW-1185">Reference proteome</keyword>
<dbReference type="AlphaFoldDB" id="A0A4U5MK33"/>
<accession>A0A4U5MK33</accession>
<protein>
    <submittedName>
        <fullName evidence="2">Uncharacterized protein</fullName>
    </submittedName>
</protein>
<sequence length="170" mass="18817">MTLYKKCYDFQNFYSVETHVKSAIIWNKLFVDIGRANISDLKLAGLAVTVAHSRSRDSRLGQLVTKLLVFVESRIRVQEGVDVVVEAVPGTDEGLKTRRGESAHRFVLRVQGFAEFRTGVHNGSERDAFALGAEEVVDLAVFGSFMMGGGRGEKQEEGEEADELHNGLVE</sequence>
<reference evidence="2 3" key="1">
    <citation type="journal article" date="2015" name="Genome Biol.">
        <title>Comparative genomics of Steinernema reveals deeply conserved gene regulatory networks.</title>
        <authorList>
            <person name="Dillman A.R."/>
            <person name="Macchietto M."/>
            <person name="Porter C.F."/>
            <person name="Rogers A."/>
            <person name="Williams B."/>
            <person name="Antoshechkin I."/>
            <person name="Lee M.M."/>
            <person name="Goodwin Z."/>
            <person name="Lu X."/>
            <person name="Lewis E.E."/>
            <person name="Goodrich-Blair H."/>
            <person name="Stock S.P."/>
            <person name="Adams B.J."/>
            <person name="Sternberg P.W."/>
            <person name="Mortazavi A."/>
        </authorList>
    </citation>
    <scope>NUCLEOTIDE SEQUENCE [LARGE SCALE GENOMIC DNA]</scope>
    <source>
        <strain evidence="2 3">ALL</strain>
    </source>
</reference>
<gene>
    <name evidence="2" type="ORF">L596_021855</name>
</gene>
<reference evidence="2 3" key="2">
    <citation type="journal article" date="2019" name="G3 (Bethesda)">
        <title>Hybrid Assembly of the Genome of the Entomopathogenic Nematode Steinernema carpocapsae Identifies the X-Chromosome.</title>
        <authorList>
            <person name="Serra L."/>
            <person name="Macchietto M."/>
            <person name="Macias-Munoz A."/>
            <person name="McGill C.J."/>
            <person name="Rodriguez I.M."/>
            <person name="Rodriguez B."/>
            <person name="Murad R."/>
            <person name="Mortazavi A."/>
        </authorList>
    </citation>
    <scope>NUCLEOTIDE SEQUENCE [LARGE SCALE GENOMIC DNA]</scope>
    <source>
        <strain evidence="2 3">ALL</strain>
    </source>
</reference>
<dbReference type="EMBL" id="AZBU02000007">
    <property type="protein sequence ID" value="TKR69741.1"/>
    <property type="molecule type" value="Genomic_DNA"/>
</dbReference>
<name>A0A4U5MK33_STECR</name>